<dbReference type="InterPro" id="IPR001736">
    <property type="entry name" value="PLipase_D/transphosphatidylase"/>
</dbReference>
<evidence type="ECO:0000256" key="14">
    <source>
        <dbReference type="ARBA" id="ARBA00023264"/>
    </source>
</evidence>
<evidence type="ECO:0000256" key="12">
    <source>
        <dbReference type="ARBA" id="ARBA00023136"/>
    </source>
</evidence>
<dbReference type="GO" id="GO:0032049">
    <property type="term" value="P:cardiolipin biosynthetic process"/>
    <property type="evidence" value="ECO:0007669"/>
    <property type="project" value="UniProtKB-UniRule"/>
</dbReference>
<evidence type="ECO:0000256" key="6">
    <source>
        <dbReference type="ARBA" id="ARBA00022525"/>
    </source>
</evidence>
<keyword evidence="8 16" id="KW-0812">Transmembrane</keyword>
<dbReference type="Proteomes" id="UP000318590">
    <property type="component" value="Unassembled WGS sequence"/>
</dbReference>
<evidence type="ECO:0000256" key="8">
    <source>
        <dbReference type="ARBA" id="ARBA00022692"/>
    </source>
</evidence>
<keyword evidence="12 16" id="KW-0472">Membrane</keyword>
<dbReference type="Gene3D" id="3.30.870.10">
    <property type="entry name" value="Endonuclease Chain A"/>
    <property type="match status" value="2"/>
</dbReference>
<evidence type="ECO:0000256" key="13">
    <source>
        <dbReference type="ARBA" id="ARBA00023209"/>
    </source>
</evidence>
<evidence type="ECO:0000256" key="11">
    <source>
        <dbReference type="ARBA" id="ARBA00023098"/>
    </source>
</evidence>
<gene>
    <name evidence="18" type="primary">cls</name>
    <name evidence="18" type="ORF">FEV53_15550</name>
</gene>
<comment type="caution">
    <text evidence="18">The sequence shown here is derived from an EMBL/GenBank/DDBJ whole genome shotgun (WGS) entry which is preliminary data.</text>
</comment>
<evidence type="ECO:0000256" key="9">
    <source>
        <dbReference type="ARBA" id="ARBA00022737"/>
    </source>
</evidence>
<dbReference type="EC" id="2.7.8.-" evidence="15"/>
<keyword evidence="7" id="KW-0808">Transferase</keyword>
<organism evidence="18 19">
    <name type="scientific">Palleronia caenipelagi</name>
    <dbReference type="NCBI Taxonomy" id="2489174"/>
    <lineage>
        <taxon>Bacteria</taxon>
        <taxon>Pseudomonadati</taxon>
        <taxon>Pseudomonadota</taxon>
        <taxon>Alphaproteobacteria</taxon>
        <taxon>Rhodobacterales</taxon>
        <taxon>Roseobacteraceae</taxon>
        <taxon>Palleronia</taxon>
    </lineage>
</organism>
<keyword evidence="11" id="KW-0443">Lipid metabolism</keyword>
<evidence type="ECO:0000313" key="18">
    <source>
        <dbReference type="EMBL" id="TRD15636.1"/>
    </source>
</evidence>
<keyword evidence="4" id="KW-1003">Cell membrane</keyword>
<sequence length="466" mass="52038">MFITDWSDAVFIHLVALVAAFVTAYFALQTSRSPQGAVGWVVLILAFPYIGIPAYIVFGYANYSKFTRERRESDEKFGLAPKVTDGPARPDDRLAIFGRLTGHEIVGGNSMHLMDDVAVIYDEIIAAVDGAEHYVLMQYYEMEDDETGKRFKKALCDKARQGVAVYLMHDEAPFAGLPKPYVAELRDAGVHVAQPKGPSRALKHLQFNHRNHRKLVVVDGTRAFTGGANCGDKYLGKSKVGAWRDTFAEFNGPIVDQLQLSYAGDWAWATEENISGVFRKPETAGDLRAVSMPIGPSDRLDNGNLYFAALAQRARKRLWITTPYFAPDPAVMNSMQLAAARGVDLKIMVPDIPEKRVPFWAAHVYFDHIRRAGGEIWRYKAGFSHQKIALIDDDLVSIGSVNMDVRSGLLNFELTVMVEGEEAAQAVEEMLNRDLEQAYRVEKTLDDQPFWLRVAARVSSLFAPQL</sequence>
<proteinExistence type="predicted"/>
<name>A0A547PNC0_9RHOB</name>
<evidence type="ECO:0000259" key="17">
    <source>
        <dbReference type="PROSITE" id="PS50035"/>
    </source>
</evidence>
<dbReference type="RefSeq" id="WP_142835712.1">
    <property type="nucleotide sequence ID" value="NZ_VFSV01000037.1"/>
</dbReference>
<keyword evidence="19" id="KW-1185">Reference proteome</keyword>
<evidence type="ECO:0000313" key="19">
    <source>
        <dbReference type="Proteomes" id="UP000318590"/>
    </source>
</evidence>
<comment type="function">
    <text evidence="1">Could be a virulence factor.</text>
</comment>
<dbReference type="AlphaFoldDB" id="A0A547PNC0"/>
<evidence type="ECO:0000256" key="4">
    <source>
        <dbReference type="ARBA" id="ARBA00022475"/>
    </source>
</evidence>
<evidence type="ECO:0000256" key="7">
    <source>
        <dbReference type="ARBA" id="ARBA00022679"/>
    </source>
</evidence>
<dbReference type="InterPro" id="IPR027379">
    <property type="entry name" value="CLS_N"/>
</dbReference>
<dbReference type="InterPro" id="IPR025202">
    <property type="entry name" value="PLD-like_dom"/>
</dbReference>
<feature type="domain" description="PLD phosphodiesterase" evidence="17">
    <location>
        <begin position="207"/>
        <end position="234"/>
    </location>
</feature>
<dbReference type="SMART" id="SM00155">
    <property type="entry name" value="PLDc"/>
    <property type="match status" value="2"/>
</dbReference>
<keyword evidence="10 16" id="KW-1133">Transmembrane helix</keyword>
<keyword evidence="5" id="KW-0444">Lipid biosynthesis</keyword>
<dbReference type="OrthoDB" id="9762009at2"/>
<comment type="subcellular location">
    <subcellularLocation>
        <location evidence="3">Cell membrane</location>
        <topology evidence="3">Multi-pass membrane protein</topology>
    </subcellularLocation>
    <subcellularLocation>
        <location evidence="2">Secreted</location>
    </subcellularLocation>
</comment>
<evidence type="ECO:0000256" key="2">
    <source>
        <dbReference type="ARBA" id="ARBA00004613"/>
    </source>
</evidence>
<dbReference type="NCBIfam" id="TIGR04265">
    <property type="entry name" value="bac_cardiolipin"/>
    <property type="match status" value="1"/>
</dbReference>
<evidence type="ECO:0000256" key="5">
    <source>
        <dbReference type="ARBA" id="ARBA00022516"/>
    </source>
</evidence>
<reference evidence="18 19" key="1">
    <citation type="submission" date="2019-06" db="EMBL/GenBank/DDBJ databases">
        <title>Paenimaribius caenipelagi gen. nov., sp. nov., isolated from a tidal flat.</title>
        <authorList>
            <person name="Yoon J.-H."/>
        </authorList>
    </citation>
    <scope>NUCLEOTIDE SEQUENCE [LARGE SCALE GENOMIC DNA]</scope>
    <source>
        <strain evidence="18 19">JBTF-M29</strain>
    </source>
</reference>
<keyword evidence="9" id="KW-0677">Repeat</keyword>
<protein>
    <recommendedName>
        <fullName evidence="15">Cardiolipin synthase</fullName>
        <ecNumber evidence="15">2.7.8.-</ecNumber>
    </recommendedName>
</protein>
<evidence type="ECO:0000256" key="16">
    <source>
        <dbReference type="SAM" id="Phobius"/>
    </source>
</evidence>
<keyword evidence="14" id="KW-1208">Phospholipid metabolism</keyword>
<dbReference type="EMBL" id="VFSV01000037">
    <property type="protein sequence ID" value="TRD15636.1"/>
    <property type="molecule type" value="Genomic_DNA"/>
</dbReference>
<feature type="transmembrane region" description="Helical" evidence="16">
    <location>
        <begin position="6"/>
        <end position="28"/>
    </location>
</feature>
<dbReference type="Pfam" id="PF13091">
    <property type="entry name" value="PLDc_2"/>
    <property type="match status" value="2"/>
</dbReference>
<dbReference type="GO" id="GO:0005576">
    <property type="term" value="C:extracellular region"/>
    <property type="evidence" value="ECO:0007669"/>
    <property type="project" value="UniProtKB-SubCell"/>
</dbReference>
<evidence type="ECO:0000256" key="3">
    <source>
        <dbReference type="ARBA" id="ARBA00004651"/>
    </source>
</evidence>
<accession>A0A547PNC0</accession>
<keyword evidence="6" id="KW-0964">Secreted</keyword>
<feature type="transmembrane region" description="Helical" evidence="16">
    <location>
        <begin position="40"/>
        <end position="61"/>
    </location>
</feature>
<evidence type="ECO:0000256" key="1">
    <source>
        <dbReference type="ARBA" id="ARBA00003145"/>
    </source>
</evidence>
<dbReference type="InterPro" id="IPR022924">
    <property type="entry name" value="Cardiolipin_synthase"/>
</dbReference>
<dbReference type="PANTHER" id="PTHR21248">
    <property type="entry name" value="CARDIOLIPIN SYNTHASE"/>
    <property type="match status" value="1"/>
</dbReference>
<dbReference type="SUPFAM" id="SSF56024">
    <property type="entry name" value="Phospholipase D/nuclease"/>
    <property type="match status" value="2"/>
</dbReference>
<feature type="domain" description="PLD phosphodiesterase" evidence="17">
    <location>
        <begin position="380"/>
        <end position="407"/>
    </location>
</feature>
<keyword evidence="13" id="KW-0594">Phospholipid biosynthesis</keyword>
<dbReference type="PANTHER" id="PTHR21248:SF22">
    <property type="entry name" value="PHOSPHOLIPASE D"/>
    <property type="match status" value="1"/>
</dbReference>
<dbReference type="GO" id="GO:0008808">
    <property type="term" value="F:cardiolipin synthase activity"/>
    <property type="evidence" value="ECO:0007669"/>
    <property type="project" value="UniProtKB-UniRule"/>
</dbReference>
<evidence type="ECO:0000256" key="15">
    <source>
        <dbReference type="NCBIfam" id="TIGR04265"/>
    </source>
</evidence>
<dbReference type="PROSITE" id="PS50035">
    <property type="entry name" value="PLD"/>
    <property type="match status" value="2"/>
</dbReference>
<dbReference type="Pfam" id="PF13396">
    <property type="entry name" value="PLDc_N"/>
    <property type="match status" value="1"/>
</dbReference>
<dbReference type="GO" id="GO:0005886">
    <property type="term" value="C:plasma membrane"/>
    <property type="evidence" value="ECO:0007669"/>
    <property type="project" value="UniProtKB-SubCell"/>
</dbReference>
<evidence type="ECO:0000256" key="10">
    <source>
        <dbReference type="ARBA" id="ARBA00022989"/>
    </source>
</evidence>